<dbReference type="Proteomes" id="UP000077242">
    <property type="component" value="Unassembled WGS sequence"/>
</dbReference>
<sequence>MVALADQPGFVVVPAGAAVQGVGVAEQAAFGVVLEAVFGLVGVDQAAEVTGVVVVLGGFPGALTVLLSWPSASYFNSVVLPEQSV</sequence>
<gene>
    <name evidence="1" type="ORF">AYJ70_02305</name>
</gene>
<comment type="caution">
    <text evidence="1">The sequence shown here is derived from an EMBL/GenBank/DDBJ whole genome shotgun (WGS) entry which is preliminary data.</text>
</comment>
<name>A0AAP7FKN2_9PSED</name>
<evidence type="ECO:0000313" key="1">
    <source>
        <dbReference type="EMBL" id="OAH48326.1"/>
    </source>
</evidence>
<evidence type="ECO:0000313" key="2">
    <source>
        <dbReference type="Proteomes" id="UP000077242"/>
    </source>
</evidence>
<proteinExistence type="predicted"/>
<protein>
    <submittedName>
        <fullName evidence="1">Uncharacterized protein</fullName>
    </submittedName>
</protein>
<reference evidence="2" key="1">
    <citation type="submission" date="2016-02" db="EMBL/GenBank/DDBJ databases">
        <title>Dietzia cinnamea strain CD11_5 genome sequencing and assembly.</title>
        <authorList>
            <person name="Kaur G."/>
            <person name="Nair G.R."/>
            <person name="Mayilraj S."/>
        </authorList>
    </citation>
    <scope>NUCLEOTIDE SEQUENCE [LARGE SCALE GENOMIC DNA]</scope>
    <source>
        <strain evidence="2">CD10_2</strain>
    </source>
</reference>
<dbReference type="AlphaFoldDB" id="A0AAP7FKN2"/>
<dbReference type="EMBL" id="LSTU01000040">
    <property type="protein sequence ID" value="OAH48326.1"/>
    <property type="molecule type" value="Genomic_DNA"/>
</dbReference>
<accession>A0AAP7FKN2</accession>
<organism evidence="1 2">
    <name type="scientific">Pseudomonas monteilii</name>
    <dbReference type="NCBI Taxonomy" id="76759"/>
    <lineage>
        <taxon>Bacteria</taxon>
        <taxon>Pseudomonadati</taxon>
        <taxon>Pseudomonadota</taxon>
        <taxon>Gammaproteobacteria</taxon>
        <taxon>Pseudomonadales</taxon>
        <taxon>Pseudomonadaceae</taxon>
        <taxon>Pseudomonas</taxon>
    </lineage>
</organism>